<dbReference type="Pfam" id="PF21744">
    <property type="entry name" value="BAHCC1-like_Tudor"/>
    <property type="match status" value="1"/>
</dbReference>
<feature type="compositionally biased region" description="Basic residues" evidence="2">
    <location>
        <begin position="1482"/>
        <end position="1522"/>
    </location>
</feature>
<feature type="region of interest" description="Disordered" evidence="2">
    <location>
        <begin position="571"/>
        <end position="591"/>
    </location>
</feature>
<feature type="compositionally biased region" description="Basic and acidic residues" evidence="2">
    <location>
        <begin position="1464"/>
        <end position="1481"/>
    </location>
</feature>
<evidence type="ECO:0000256" key="1">
    <source>
        <dbReference type="SAM" id="Coils"/>
    </source>
</evidence>
<evidence type="ECO:0000256" key="2">
    <source>
        <dbReference type="SAM" id="MobiDB-lite"/>
    </source>
</evidence>
<dbReference type="InterPro" id="IPR056841">
    <property type="entry name" value="TNRC18_BAHCC1-like_SH3"/>
</dbReference>
<feature type="region of interest" description="Disordered" evidence="2">
    <location>
        <begin position="917"/>
        <end position="947"/>
    </location>
</feature>
<dbReference type="PANTHER" id="PTHR12505:SF24">
    <property type="entry name" value="PROTEIN WINGED EYE"/>
    <property type="match status" value="1"/>
</dbReference>
<keyword evidence="6" id="KW-1185">Reference proteome</keyword>
<accession>A0A4Y2DRE0</accession>
<dbReference type="Gene3D" id="2.30.30.140">
    <property type="match status" value="1"/>
</dbReference>
<feature type="region of interest" description="Disordered" evidence="2">
    <location>
        <begin position="1030"/>
        <end position="1138"/>
    </location>
</feature>
<feature type="domain" description="TNRC18/BAHCC1-like SH3" evidence="4">
    <location>
        <begin position="1219"/>
        <end position="1274"/>
    </location>
</feature>
<reference evidence="5 6" key="1">
    <citation type="journal article" date="2019" name="Sci. Rep.">
        <title>Orb-weaving spider Araneus ventricosus genome elucidates the spidroin gene catalogue.</title>
        <authorList>
            <person name="Kono N."/>
            <person name="Nakamura H."/>
            <person name="Ohtoshi R."/>
            <person name="Moran D.A.P."/>
            <person name="Shinohara A."/>
            <person name="Yoshida Y."/>
            <person name="Fujiwara M."/>
            <person name="Mori M."/>
            <person name="Tomita M."/>
            <person name="Arakawa K."/>
        </authorList>
    </citation>
    <scope>NUCLEOTIDE SEQUENCE [LARGE SCALE GENOMIC DNA]</scope>
</reference>
<dbReference type="InterPro" id="IPR052429">
    <property type="entry name" value="BAH_domain_protein"/>
</dbReference>
<protein>
    <submittedName>
        <fullName evidence="5">Trinucleotide repeat-containing gene 18 protein</fullName>
    </submittedName>
</protein>
<feature type="compositionally biased region" description="Basic residues" evidence="2">
    <location>
        <begin position="1450"/>
        <end position="1463"/>
    </location>
</feature>
<feature type="region of interest" description="Disordered" evidence="2">
    <location>
        <begin position="246"/>
        <end position="267"/>
    </location>
</feature>
<dbReference type="OrthoDB" id="6426227at2759"/>
<gene>
    <name evidence="5" type="primary">Tnrc18</name>
    <name evidence="5" type="ORF">AVEN_17183_1</name>
</gene>
<evidence type="ECO:0000313" key="5">
    <source>
        <dbReference type="EMBL" id="GBM19413.1"/>
    </source>
</evidence>
<comment type="caution">
    <text evidence="5">The sequence shown here is derived from an EMBL/GenBank/DDBJ whole genome shotgun (WGS) entry which is preliminary data.</text>
</comment>
<evidence type="ECO:0000259" key="3">
    <source>
        <dbReference type="Pfam" id="PF21744"/>
    </source>
</evidence>
<dbReference type="CDD" id="cd20397">
    <property type="entry name" value="Tudor_BAHCC1-like"/>
    <property type="match status" value="1"/>
</dbReference>
<dbReference type="Pfam" id="PF24912">
    <property type="entry name" value="SH3_TNRC18"/>
    <property type="match status" value="1"/>
</dbReference>
<evidence type="ECO:0000259" key="4">
    <source>
        <dbReference type="Pfam" id="PF24912"/>
    </source>
</evidence>
<dbReference type="Proteomes" id="UP000499080">
    <property type="component" value="Unassembled WGS sequence"/>
</dbReference>
<dbReference type="PANTHER" id="PTHR12505">
    <property type="entry name" value="PHD FINGER TRANSCRIPTION FACTOR"/>
    <property type="match status" value="1"/>
</dbReference>
<feature type="region of interest" description="Disordered" evidence="2">
    <location>
        <begin position="1446"/>
        <end position="1531"/>
    </location>
</feature>
<feature type="compositionally biased region" description="Low complexity" evidence="2">
    <location>
        <begin position="1053"/>
        <end position="1071"/>
    </location>
</feature>
<dbReference type="EMBL" id="BGPR01000423">
    <property type="protein sequence ID" value="GBM19413.1"/>
    <property type="molecule type" value="Genomic_DNA"/>
</dbReference>
<feature type="coiled-coil region" evidence="1">
    <location>
        <begin position="877"/>
        <end position="904"/>
    </location>
</feature>
<feature type="compositionally biased region" description="Basic residues" evidence="2">
    <location>
        <begin position="1369"/>
        <end position="1379"/>
    </location>
</feature>
<feature type="region of interest" description="Disordered" evidence="2">
    <location>
        <begin position="1362"/>
        <end position="1407"/>
    </location>
</feature>
<sequence>MNGRVFAVNRSPVLAWNIEPQLQVPYPDMPAAAAAAISPIVPAASDPYGRCWQNQVDSGTSFPYFGTLYNNSLPPTAYRLQPGCMSNLGQFWPPTPPPDGCGRFDGSNLYFGPPVLRHAENISSNIRNSFPSLGHYSHLVETPKEQNQRLFKRETQISPNVSAPSISMCSSGSKSDNLNSCCVVDSKMKSQISIAHSLPKPDLHIVSSGHEPYLCAPDIRSSSSVHPSTDKSCFSPSHSMKNNLNFHSSSQDNLHRTKSLPGNQENCNASPLKNVYFSHYESENINSVHSKNFEKNNERQLQIEHKNSSLMGGNKSKHLYQSPNSYSLANFSPKKQDYQSGQDFHNGMPNSNAARADKDGVMLIKEHYKHKSNTCKVKPEKSAHSDCKFQKNISKSSALIQGPEYKNSDVFNIPTSVLHPKIEPSDKYFLSSCSSTAPSCMASSYTTSGPFLMDKDLPSDLRPSASYHNNIYQNSCSLGKPWHYNELPAISLDNYFQSPEAAKPPSQNPPGVSSAFYEGLISVAQTAPQDIEIVKVAGTLQGNIHPPSLAKNCKAIEADDEVQIIGVQTKNTSAKHEARHSSERKSGVHHPVSISEPLCLKQTKIEPDIDFGKSESVSEEHKRIKSPLVPPTLLRCETIVLDEEERKPILMPENLKINSEKSVSFQSEDSNLKLDHKNGYPCKTISIKQESISEPESINESESLPVDCFNEKKSSSFLAKPFELSGHDNSKISEKEIKAETLKEDERIIVKVEAIQDQEMVYNENHGLNMLLNGIEKVTSFQKADHNSCAEKECTSSCEASKDASNEQVGTFNSLKKINIRGLDLLSVIAGQRLVSEFEHIKSETVDVSLNCNYPEVKECKLSSEEDQSKQASDISKNSYKTSVSEIQNRLVELRKKYKQKQKELSRLKPKKRFANSYLKGKQKSSKDTSDDSSFSTNSCTTDENRNSSFCSLNSDHETEKMETVNERLADSSFKAECENVMDIKTKRSSRISSIKGECSEEITPVCLERRITRRNLGKSKSSCKLLEMSEESKSIKRNSKSKSCNLKKHQESVLNSSPNASASSGSKSSLWNRNTSKKSSRLPEGSKGTKVYSLRHSSQNPSKKIQSSEVTALVSKTISSKRKSDNPKKYIPSKQSKMSETIIAKQLRSRILFDTSGSTSDDDNLKDGVPDDLYIALMKCHLGEETKSGNKLLKNIDISNSSSEGPFGYPEPSRLNPEHLLERQRLLALEDGLFYAGFIKECNAPKKYGIVLDGQRGNRLHMFTREELFTQAIVESKPLTPELPEGTRVCAYWSQQYRCLYPGVVGKAPCPSADWSEPRVFVLFDDGDSGQIPTKNVRLIPEDIIPIENITKADPENELAGCYSRQRTNSRGRSRKLKCSPPKRSSIKQSDASNENESKESSCASINESSCDDSCFMDYSLSPSQTPENHNSISCSVMNSCTDSAKLDKRQRKHSKRRTSRRVKLEHVDSSEVKDKCEAKTKRHKKYKDKHRKHHHHHHRHHHHHHHHHHSKKRKHRRKNAKNVTPQDLENCIPCNSNLKSYKDIQPRAKACTDLIEHSSTVNLPQSEQNRVC</sequence>
<feature type="domain" description="BAHCC1-like Tudor" evidence="3">
    <location>
        <begin position="1283"/>
        <end position="1344"/>
    </location>
</feature>
<dbReference type="InterPro" id="IPR048924">
    <property type="entry name" value="BAHCC1-like_Tudor"/>
</dbReference>
<feature type="compositionally biased region" description="Basic and acidic residues" evidence="2">
    <location>
        <begin position="574"/>
        <end position="586"/>
    </location>
</feature>
<proteinExistence type="predicted"/>
<organism evidence="5 6">
    <name type="scientific">Araneus ventricosus</name>
    <name type="common">Orbweaver spider</name>
    <name type="synonym">Epeira ventricosa</name>
    <dbReference type="NCBI Taxonomy" id="182803"/>
    <lineage>
        <taxon>Eukaryota</taxon>
        <taxon>Metazoa</taxon>
        <taxon>Ecdysozoa</taxon>
        <taxon>Arthropoda</taxon>
        <taxon>Chelicerata</taxon>
        <taxon>Arachnida</taxon>
        <taxon>Araneae</taxon>
        <taxon>Araneomorphae</taxon>
        <taxon>Entelegynae</taxon>
        <taxon>Araneoidea</taxon>
        <taxon>Araneidae</taxon>
        <taxon>Araneus</taxon>
    </lineage>
</organism>
<feature type="compositionally biased region" description="Low complexity" evidence="2">
    <location>
        <begin position="932"/>
        <end position="942"/>
    </location>
</feature>
<evidence type="ECO:0000313" key="6">
    <source>
        <dbReference type="Proteomes" id="UP000499080"/>
    </source>
</evidence>
<feature type="compositionally biased region" description="Polar residues" evidence="2">
    <location>
        <begin position="1388"/>
        <end position="1407"/>
    </location>
</feature>
<keyword evidence="1" id="KW-0175">Coiled coil</keyword>
<name>A0A4Y2DRE0_ARAVE</name>
<dbReference type="InterPro" id="IPR047419">
    <property type="entry name" value="Tudor_WGE"/>
</dbReference>
<feature type="compositionally biased region" description="Polar residues" evidence="2">
    <location>
        <begin position="1096"/>
        <end position="1119"/>
    </location>
</feature>